<dbReference type="PANTHER" id="PTHR33507">
    <property type="entry name" value="INNER MEMBRANE PROTEIN YBBJ"/>
    <property type="match status" value="1"/>
</dbReference>
<dbReference type="InterPro" id="IPR002810">
    <property type="entry name" value="NfeD-like_C"/>
</dbReference>
<reference evidence="7 8" key="1">
    <citation type="submission" date="2021-03" db="EMBL/GenBank/DDBJ databases">
        <title>Thermosipho ferrireducens sp.nov., an anaerobic thermophilic iron-reducing bacterium isolated from a deep-sea hydrothermal sulfide deposits.</title>
        <authorList>
            <person name="Zeng X."/>
            <person name="Chen Y."/>
            <person name="Shao Z."/>
        </authorList>
    </citation>
    <scope>NUCLEOTIDE SEQUENCE [LARGE SCALE GENOMIC DNA]</scope>
    <source>
        <strain evidence="7 8">JL129W03</strain>
    </source>
</reference>
<evidence type="ECO:0000259" key="6">
    <source>
        <dbReference type="Pfam" id="PF01957"/>
    </source>
</evidence>
<dbReference type="Gene3D" id="2.40.50.140">
    <property type="entry name" value="Nucleic acid-binding proteins"/>
    <property type="match status" value="1"/>
</dbReference>
<evidence type="ECO:0000256" key="1">
    <source>
        <dbReference type="ARBA" id="ARBA00004141"/>
    </source>
</evidence>
<dbReference type="InterPro" id="IPR012340">
    <property type="entry name" value="NA-bd_OB-fold"/>
</dbReference>
<dbReference type="Proteomes" id="UP000671862">
    <property type="component" value="Chromosome"/>
</dbReference>
<organism evidence="7 8">
    <name type="scientific">Thermosipho ferrireducens</name>
    <dbReference type="NCBI Taxonomy" id="2571116"/>
    <lineage>
        <taxon>Bacteria</taxon>
        <taxon>Thermotogati</taxon>
        <taxon>Thermotogota</taxon>
        <taxon>Thermotogae</taxon>
        <taxon>Thermotogales</taxon>
        <taxon>Fervidobacteriaceae</taxon>
        <taxon>Thermosipho</taxon>
    </lineage>
</organism>
<keyword evidence="3 5" id="KW-1133">Transmembrane helix</keyword>
<dbReference type="SUPFAM" id="SSF141322">
    <property type="entry name" value="NfeD domain-like"/>
    <property type="match status" value="1"/>
</dbReference>
<keyword evidence="8" id="KW-1185">Reference proteome</keyword>
<dbReference type="InterPro" id="IPR052165">
    <property type="entry name" value="Membrane_assoc_protease"/>
</dbReference>
<name>A0ABX7SBV1_9BACT</name>
<evidence type="ECO:0000313" key="7">
    <source>
        <dbReference type="EMBL" id="QTA38925.1"/>
    </source>
</evidence>
<keyword evidence="4 5" id="KW-0472">Membrane</keyword>
<protein>
    <submittedName>
        <fullName evidence="7">NfeD family protein</fullName>
    </submittedName>
</protein>
<comment type="subcellular location">
    <subcellularLocation>
        <location evidence="1">Membrane</location>
        <topology evidence="1">Multi-pass membrane protein</topology>
    </subcellularLocation>
</comment>
<feature type="transmembrane region" description="Helical" evidence="5">
    <location>
        <begin position="6"/>
        <end position="21"/>
    </location>
</feature>
<proteinExistence type="predicted"/>
<keyword evidence="2 5" id="KW-0812">Transmembrane</keyword>
<dbReference type="Pfam" id="PF01957">
    <property type="entry name" value="NfeD"/>
    <property type="match status" value="1"/>
</dbReference>
<evidence type="ECO:0000256" key="3">
    <source>
        <dbReference type="ARBA" id="ARBA00022989"/>
    </source>
</evidence>
<evidence type="ECO:0000256" key="4">
    <source>
        <dbReference type="ARBA" id="ARBA00023136"/>
    </source>
</evidence>
<dbReference type="PANTHER" id="PTHR33507:SF3">
    <property type="entry name" value="INNER MEMBRANE PROTEIN YBBJ"/>
    <property type="match status" value="1"/>
</dbReference>
<evidence type="ECO:0000256" key="2">
    <source>
        <dbReference type="ARBA" id="ARBA00022692"/>
    </source>
</evidence>
<gene>
    <name evidence="7" type="ORF">JYK00_05530</name>
</gene>
<dbReference type="EMBL" id="CP071446">
    <property type="protein sequence ID" value="QTA38925.1"/>
    <property type="molecule type" value="Genomic_DNA"/>
</dbReference>
<feature type="domain" description="NfeD-like C-terminal" evidence="6">
    <location>
        <begin position="82"/>
        <end position="142"/>
    </location>
</feature>
<feature type="transmembrane region" description="Helical" evidence="5">
    <location>
        <begin position="50"/>
        <end position="68"/>
    </location>
</feature>
<evidence type="ECO:0000256" key="5">
    <source>
        <dbReference type="SAM" id="Phobius"/>
    </source>
</evidence>
<evidence type="ECO:0000313" key="8">
    <source>
        <dbReference type="Proteomes" id="UP000671862"/>
    </source>
</evidence>
<sequence length="151" mass="16891">MNPTVFWIILGVILMVLEIITPTFFIFWFGVGAIAASIVAYFLANTIWELITFVIVSGLLVFFTRPLVNKMTGEQPRKINLDEIIGKQVLVIETIDNKKGTGVVKINGDTWRAYSFKEEVVIEKGTHATAIKVEGAHLVVEPIVISEEEKK</sequence>
<accession>A0ABX7SBV1</accession>